<dbReference type="EMBL" id="BMAT01007889">
    <property type="protein sequence ID" value="GFR73494.1"/>
    <property type="molecule type" value="Genomic_DNA"/>
</dbReference>
<name>A0AAV4FKL2_9GAST</name>
<proteinExistence type="predicted"/>
<protein>
    <submittedName>
        <fullName evidence="1">Uncharacterized protein</fullName>
    </submittedName>
</protein>
<reference evidence="1 2" key="1">
    <citation type="journal article" date="2021" name="Elife">
        <title>Chloroplast acquisition without the gene transfer in kleptoplastic sea slugs, Plakobranchus ocellatus.</title>
        <authorList>
            <person name="Maeda T."/>
            <person name="Takahashi S."/>
            <person name="Yoshida T."/>
            <person name="Shimamura S."/>
            <person name="Takaki Y."/>
            <person name="Nagai Y."/>
            <person name="Toyoda A."/>
            <person name="Suzuki Y."/>
            <person name="Arimoto A."/>
            <person name="Ishii H."/>
            <person name="Satoh N."/>
            <person name="Nishiyama T."/>
            <person name="Hasebe M."/>
            <person name="Maruyama T."/>
            <person name="Minagawa J."/>
            <person name="Obokata J."/>
            <person name="Shigenobu S."/>
        </authorList>
    </citation>
    <scope>NUCLEOTIDE SEQUENCE [LARGE SCALE GENOMIC DNA]</scope>
</reference>
<dbReference type="AlphaFoldDB" id="A0AAV4FKL2"/>
<sequence length="69" mass="7365">MVENVIRPRPPKYTQARNTIQAPAAARAIFSPPVRPGAPLAAEALTKHCHDAVGPKQPRLTSPYSSAGH</sequence>
<dbReference type="Proteomes" id="UP000762676">
    <property type="component" value="Unassembled WGS sequence"/>
</dbReference>
<comment type="caution">
    <text evidence="1">The sequence shown here is derived from an EMBL/GenBank/DDBJ whole genome shotgun (WGS) entry which is preliminary data.</text>
</comment>
<organism evidence="1 2">
    <name type="scientific">Elysia marginata</name>
    <dbReference type="NCBI Taxonomy" id="1093978"/>
    <lineage>
        <taxon>Eukaryota</taxon>
        <taxon>Metazoa</taxon>
        <taxon>Spiralia</taxon>
        <taxon>Lophotrochozoa</taxon>
        <taxon>Mollusca</taxon>
        <taxon>Gastropoda</taxon>
        <taxon>Heterobranchia</taxon>
        <taxon>Euthyneura</taxon>
        <taxon>Panpulmonata</taxon>
        <taxon>Sacoglossa</taxon>
        <taxon>Placobranchoidea</taxon>
        <taxon>Plakobranchidae</taxon>
        <taxon>Elysia</taxon>
    </lineage>
</organism>
<gene>
    <name evidence="1" type="ORF">ElyMa_003868600</name>
</gene>
<accession>A0AAV4FKL2</accession>
<evidence type="ECO:0000313" key="1">
    <source>
        <dbReference type="EMBL" id="GFR73494.1"/>
    </source>
</evidence>
<evidence type="ECO:0000313" key="2">
    <source>
        <dbReference type="Proteomes" id="UP000762676"/>
    </source>
</evidence>
<keyword evidence="2" id="KW-1185">Reference proteome</keyword>